<evidence type="ECO:0000313" key="2">
    <source>
        <dbReference type="Proteomes" id="UP001280121"/>
    </source>
</evidence>
<comment type="caution">
    <text evidence="1">The sequence shown here is derived from an EMBL/GenBank/DDBJ whole genome shotgun (WGS) entry which is preliminary data.</text>
</comment>
<proteinExistence type="predicted"/>
<dbReference type="EMBL" id="JANJYI010000006">
    <property type="protein sequence ID" value="KAK2647219.1"/>
    <property type="molecule type" value="Genomic_DNA"/>
</dbReference>
<dbReference type="AlphaFoldDB" id="A0AAD9WX76"/>
<name>A0AAD9WX76_9ROSI</name>
<feature type="non-terminal residue" evidence="1">
    <location>
        <position position="1"/>
    </location>
</feature>
<protein>
    <submittedName>
        <fullName evidence="1">Uncharacterized protein</fullName>
    </submittedName>
</protein>
<dbReference type="PANTHER" id="PTHR46578:SF4">
    <property type="entry name" value="ARM-REPEAT_TETRATRICOPEPTIDE REPEAT (TPR)-LIKE PROTEIN"/>
    <property type="match status" value="1"/>
</dbReference>
<dbReference type="PANTHER" id="PTHR46578">
    <property type="entry name" value="ARM-REPEAT/TETRATRICOPEPTIDE REPEAT (TPR)-LIKE PROTEIN"/>
    <property type="match status" value="1"/>
</dbReference>
<gene>
    <name evidence="1" type="ORF">Ddye_022414</name>
</gene>
<evidence type="ECO:0000313" key="1">
    <source>
        <dbReference type="EMBL" id="KAK2647219.1"/>
    </source>
</evidence>
<keyword evidence="2" id="KW-1185">Reference proteome</keyword>
<organism evidence="1 2">
    <name type="scientific">Dipteronia dyeriana</name>
    <dbReference type="NCBI Taxonomy" id="168575"/>
    <lineage>
        <taxon>Eukaryota</taxon>
        <taxon>Viridiplantae</taxon>
        <taxon>Streptophyta</taxon>
        <taxon>Embryophyta</taxon>
        <taxon>Tracheophyta</taxon>
        <taxon>Spermatophyta</taxon>
        <taxon>Magnoliopsida</taxon>
        <taxon>eudicotyledons</taxon>
        <taxon>Gunneridae</taxon>
        <taxon>Pentapetalae</taxon>
        <taxon>rosids</taxon>
        <taxon>malvids</taxon>
        <taxon>Sapindales</taxon>
        <taxon>Sapindaceae</taxon>
        <taxon>Hippocastanoideae</taxon>
        <taxon>Acereae</taxon>
        <taxon>Dipteronia</taxon>
    </lineage>
</organism>
<dbReference type="Proteomes" id="UP001280121">
    <property type="component" value="Unassembled WGS sequence"/>
</dbReference>
<sequence length="79" mass="9129">ESVAKLKQVIKSLFNVSRSSFDWQYIAIDSLLWLLKDADTRYNAIDIAALFLVYLVEREEIGEAITQILYEIVTKLIYG</sequence>
<reference evidence="1" key="1">
    <citation type="journal article" date="2023" name="Plant J.">
        <title>Genome sequences and population genomics provide insights into the demographic history, inbreeding, and mutation load of two 'living fossil' tree species of Dipteronia.</title>
        <authorList>
            <person name="Feng Y."/>
            <person name="Comes H.P."/>
            <person name="Chen J."/>
            <person name="Zhu S."/>
            <person name="Lu R."/>
            <person name="Zhang X."/>
            <person name="Li P."/>
            <person name="Qiu J."/>
            <person name="Olsen K.M."/>
            <person name="Qiu Y."/>
        </authorList>
    </citation>
    <scope>NUCLEOTIDE SEQUENCE</scope>
    <source>
        <strain evidence="1">KIB01</strain>
    </source>
</reference>
<accession>A0AAD9WX76</accession>